<feature type="compositionally biased region" description="Basic and acidic residues" evidence="5">
    <location>
        <begin position="543"/>
        <end position="558"/>
    </location>
</feature>
<evidence type="ECO:0000256" key="1">
    <source>
        <dbReference type="ARBA" id="ARBA00004496"/>
    </source>
</evidence>
<sequence length="843" mass="94978">MADDDTKSEKSQDVERKGSKSPPSRPKSGTSSKGRSPSPGKGSRATSGSKTPKSPTTQRKSPKPGSAKSREKSPKGKKGASKGKAKKDSEVREEPTEGEEEKEGLPENVIPIFFSAKTQEIFSIIVDNDVTEDEPNKVIPKDDIIQDMKTRAAISDFHPVKQTILDYPGDDVLVIYDPDFKYGQNFCIALTEEAKEKILHPPEEEGEGDTEPEEEVVYKYIPPEPKEWISQGSEVEVEEENVVVARKTSKFTVTRVRRDFGVHATFTDRNAGDAKDGFIECTSYEDKSFNIKKVEIDSGTQAIPTLIENGSQTEWKHPRNASTQYTPREFSEEEKEKISSSKTVNKFVEEVAPRFELCLQQNEIMDVFFDDWMALADEDSTFGSKSDNHLKEYQSFTDLQFSKEKTITCVDWHPSIKGVIAVSCAERLSFDERVDNSSKVLMTPSLILVWSFTDPIHPQLLLEAPDDIFCFKFNPVDPNIVAGGCINGQVVLWDITRWADRLKNTPRGKQMKKNTMMSLLPLARLDGGSGEYGPTRISIREKQGDRSILDNSKSDQKPDTSTTHLSSTLRTGSAKDKKLLDNVVTKFYVGTEDGELVYCDWKYDKDPDSGKLAPVRPDWCKLLHDSSINTLQRSPFFKDIILCVGGWNFTIWKEGVEYGPLLASSASHKKLTAGRWSPSRPGVFYIAKQDGNVDVWDILDRTHEPSLTQNVTAASITSIYPWAVSNKQHLLAIADGVGTLHILEIPWTLRHASTNEVTSVSNYFDREVKRLEFVEERRQFRILDKRRIDADEAARKAAKPQIPDQAEIDMKMKFAFDAYEEMEKKFLEELGLIIEPEEPLPEV</sequence>
<dbReference type="InterPro" id="IPR036322">
    <property type="entry name" value="WD40_repeat_dom_sf"/>
</dbReference>
<dbReference type="SMART" id="SM00320">
    <property type="entry name" value="WD40"/>
    <property type="match status" value="2"/>
</dbReference>
<comment type="subcellular location">
    <subcellularLocation>
        <location evidence="1">Cytoplasm</location>
    </subcellularLocation>
</comment>
<keyword evidence="6" id="KW-1185">Reference proteome</keyword>
<feature type="compositionally biased region" description="Basic and acidic residues" evidence="5">
    <location>
        <begin position="86"/>
        <end position="95"/>
    </location>
</feature>
<gene>
    <name evidence="7" type="primary">LOC100372439</name>
</gene>
<keyword evidence="3" id="KW-0853">WD repeat</keyword>
<accession>A0ABM0GYG5</accession>
<dbReference type="SUPFAM" id="SSF50978">
    <property type="entry name" value="WD40 repeat-like"/>
    <property type="match status" value="1"/>
</dbReference>
<evidence type="ECO:0000256" key="2">
    <source>
        <dbReference type="ARBA" id="ARBA00022490"/>
    </source>
</evidence>
<dbReference type="PANTHER" id="PTHR12442">
    <property type="entry name" value="DYNEIN INTERMEDIATE CHAIN"/>
    <property type="match status" value="1"/>
</dbReference>
<dbReference type="GeneID" id="100372439"/>
<dbReference type="InterPro" id="IPR015943">
    <property type="entry name" value="WD40/YVTN_repeat-like_dom_sf"/>
</dbReference>
<reference evidence="7" key="1">
    <citation type="submission" date="2025-08" db="UniProtKB">
        <authorList>
            <consortium name="RefSeq"/>
        </authorList>
    </citation>
    <scope>IDENTIFICATION</scope>
    <source>
        <tissue evidence="7">Testes</tissue>
    </source>
</reference>
<dbReference type="InterPro" id="IPR001680">
    <property type="entry name" value="WD40_rpt"/>
</dbReference>
<keyword evidence="4" id="KW-0677">Repeat</keyword>
<dbReference type="InterPro" id="IPR050687">
    <property type="entry name" value="Dynein_IC"/>
</dbReference>
<evidence type="ECO:0000256" key="4">
    <source>
        <dbReference type="ARBA" id="ARBA00022737"/>
    </source>
</evidence>
<evidence type="ECO:0000256" key="5">
    <source>
        <dbReference type="SAM" id="MobiDB-lite"/>
    </source>
</evidence>
<evidence type="ECO:0000256" key="3">
    <source>
        <dbReference type="ARBA" id="ARBA00022574"/>
    </source>
</evidence>
<protein>
    <submittedName>
        <fullName evidence="7">WD repeat-containing protein 63-like</fullName>
    </submittedName>
</protein>
<evidence type="ECO:0000313" key="7">
    <source>
        <dbReference type="RefSeq" id="XP_002740173.1"/>
    </source>
</evidence>
<feature type="compositionally biased region" description="Low complexity" evidence="5">
    <location>
        <begin position="20"/>
        <end position="57"/>
    </location>
</feature>
<organism evidence="6 7">
    <name type="scientific">Saccoglossus kowalevskii</name>
    <name type="common">Acorn worm</name>
    <dbReference type="NCBI Taxonomy" id="10224"/>
    <lineage>
        <taxon>Eukaryota</taxon>
        <taxon>Metazoa</taxon>
        <taxon>Hemichordata</taxon>
        <taxon>Enteropneusta</taxon>
        <taxon>Harrimaniidae</taxon>
        <taxon>Saccoglossus</taxon>
    </lineage>
</organism>
<keyword evidence="2" id="KW-0963">Cytoplasm</keyword>
<dbReference type="RefSeq" id="XP_002740173.1">
    <property type="nucleotide sequence ID" value="XM_002740127.2"/>
</dbReference>
<feature type="compositionally biased region" description="Basic and acidic residues" evidence="5">
    <location>
        <begin position="1"/>
        <end position="18"/>
    </location>
</feature>
<feature type="region of interest" description="Disordered" evidence="5">
    <location>
        <begin position="312"/>
        <end position="336"/>
    </location>
</feature>
<name>A0ABM0GYG5_SACKO</name>
<feature type="region of interest" description="Disordered" evidence="5">
    <location>
        <begin position="543"/>
        <end position="568"/>
    </location>
</feature>
<evidence type="ECO:0000313" key="6">
    <source>
        <dbReference type="Proteomes" id="UP000694865"/>
    </source>
</evidence>
<dbReference type="Gene3D" id="2.130.10.10">
    <property type="entry name" value="YVTN repeat-like/Quinoprotein amine dehydrogenase"/>
    <property type="match status" value="2"/>
</dbReference>
<feature type="region of interest" description="Disordered" evidence="5">
    <location>
        <begin position="1"/>
        <end position="106"/>
    </location>
</feature>
<dbReference type="Proteomes" id="UP000694865">
    <property type="component" value="Unplaced"/>
</dbReference>
<feature type="compositionally biased region" description="Basic residues" evidence="5">
    <location>
        <begin position="75"/>
        <end position="85"/>
    </location>
</feature>
<proteinExistence type="predicted"/>
<dbReference type="PANTHER" id="PTHR12442:SF5">
    <property type="entry name" value="DYNEIN AXONEMAL INTERMEDIATE CHAIN 3"/>
    <property type="match status" value="1"/>
</dbReference>